<dbReference type="Proteomes" id="UP000007463">
    <property type="component" value="Chromosome"/>
</dbReference>
<dbReference type="PANTHER" id="PTHR43731:SF14">
    <property type="entry name" value="PRESENILIN-ASSOCIATED RHOMBOID-LIKE PROTEIN, MITOCHONDRIAL"/>
    <property type="match status" value="1"/>
</dbReference>
<proteinExistence type="inferred from homology"/>
<dbReference type="RefSeq" id="WP_013688270.1">
    <property type="nucleotide sequence ID" value="NC_015321.1"/>
</dbReference>
<dbReference type="InterPro" id="IPR022764">
    <property type="entry name" value="Peptidase_S54_rhomboid_dom"/>
</dbReference>
<dbReference type="KEGG" id="fte:Fluta_3534"/>
<feature type="transmembrane region" description="Helical" evidence="7">
    <location>
        <begin position="137"/>
        <end position="155"/>
    </location>
</feature>
<feature type="transmembrane region" description="Helical" evidence="7">
    <location>
        <begin position="21"/>
        <end position="40"/>
    </location>
</feature>
<evidence type="ECO:0000259" key="8">
    <source>
        <dbReference type="Pfam" id="PF01694"/>
    </source>
</evidence>
<dbReference type="HOGENOM" id="CLU_055068_4_0_10"/>
<comment type="similarity">
    <text evidence="2">Belongs to the peptidase S54 family.</text>
</comment>
<reference evidence="10 11" key="1">
    <citation type="journal article" date="2011" name="Stand. Genomic Sci.">
        <title>Complete genome sequence of the gliding freshwater bacterium Fluviicola taffensis type strain (RW262).</title>
        <authorList>
            <person name="Woyke T."/>
            <person name="Chertkov O."/>
            <person name="Lapidus A."/>
            <person name="Nolan M."/>
            <person name="Lucas S."/>
            <person name="Del Rio T.G."/>
            <person name="Tice H."/>
            <person name="Cheng J.F."/>
            <person name="Tapia R."/>
            <person name="Han C."/>
            <person name="Goodwin L."/>
            <person name="Pitluck S."/>
            <person name="Liolios K."/>
            <person name="Pagani I."/>
            <person name="Ivanova N."/>
            <person name="Huntemann M."/>
            <person name="Mavromatis K."/>
            <person name="Mikhailova N."/>
            <person name="Pati A."/>
            <person name="Chen A."/>
            <person name="Palaniappan K."/>
            <person name="Land M."/>
            <person name="Hauser L."/>
            <person name="Brambilla E.M."/>
            <person name="Rohde M."/>
            <person name="Mwirichia R."/>
            <person name="Sikorski J."/>
            <person name="Tindall B.J."/>
            <person name="Goker M."/>
            <person name="Bristow J."/>
            <person name="Eisen J.A."/>
            <person name="Markowitz V."/>
            <person name="Hugenholtz P."/>
            <person name="Klenk H.P."/>
            <person name="Kyrpides N.C."/>
        </authorList>
    </citation>
    <scope>NUCLEOTIDE SEQUENCE [LARGE SCALE GENOMIC DNA]</scope>
    <source>
        <strain evidence="11">DSM 16823 / RW262 / RW262</strain>
    </source>
</reference>
<keyword evidence="5 7" id="KW-1133">Transmembrane helix</keyword>
<dbReference type="SUPFAM" id="SSF144091">
    <property type="entry name" value="Rhomboid-like"/>
    <property type="match status" value="1"/>
</dbReference>
<dbReference type="InterPro" id="IPR050925">
    <property type="entry name" value="Rhomboid_protease_S54"/>
</dbReference>
<sequence length="295" mass="33693">MQERSLSQELKYQFKYGGVHIKLIFINVLVFLTIILFDLIGKLTGDALLWEFLKEIIFSLQTDLKVLVYTPYGFVTSIFSHFEFFHLLFNMIFLYFIGGIFKQFFSDRRMVHVYVWGGIVGGIFEVIAHQVTNQYPVVIGASGSIMALFIAMAVYRPNIEVRLFGIIPVKLYIIALIYLGSEILQMTQIDGIAHFAHIGGALIGLLSVVNLNSSTNIINWSETMQQRIARFFTRKNKLKVKQGGATRPVKTDEQYNMEAKAKQEKINIILDKISKSGYESLTKAEKDFLFSQSNK</sequence>
<evidence type="ECO:0000256" key="1">
    <source>
        <dbReference type="ARBA" id="ARBA00004141"/>
    </source>
</evidence>
<dbReference type="AlphaFoldDB" id="F2ID88"/>
<dbReference type="Gene3D" id="1.20.1540.10">
    <property type="entry name" value="Rhomboid-like"/>
    <property type="match status" value="1"/>
</dbReference>
<accession>F2ID88</accession>
<evidence type="ECO:0000256" key="6">
    <source>
        <dbReference type="ARBA" id="ARBA00023136"/>
    </source>
</evidence>
<name>F2ID88_FLUTR</name>
<evidence type="ECO:0000256" key="2">
    <source>
        <dbReference type="ARBA" id="ARBA00009045"/>
    </source>
</evidence>
<keyword evidence="6 7" id="KW-0472">Membrane</keyword>
<organism evidence="10 11">
    <name type="scientific">Fluviicola taffensis (strain DSM 16823 / NCIMB 13979 / RW262)</name>
    <dbReference type="NCBI Taxonomy" id="755732"/>
    <lineage>
        <taxon>Bacteria</taxon>
        <taxon>Pseudomonadati</taxon>
        <taxon>Bacteroidota</taxon>
        <taxon>Flavobacteriia</taxon>
        <taxon>Flavobacteriales</taxon>
        <taxon>Crocinitomicaceae</taxon>
        <taxon>Fluviicola</taxon>
    </lineage>
</organism>
<dbReference type="GO" id="GO:0004252">
    <property type="term" value="F:serine-type endopeptidase activity"/>
    <property type="evidence" value="ECO:0007669"/>
    <property type="project" value="InterPro"/>
</dbReference>
<dbReference type="InterPro" id="IPR046483">
    <property type="entry name" value="DUF6576"/>
</dbReference>
<feature type="transmembrane region" description="Helical" evidence="7">
    <location>
        <begin position="192"/>
        <end position="211"/>
    </location>
</feature>
<keyword evidence="11" id="KW-1185">Reference proteome</keyword>
<feature type="domain" description="Peptidase S54 rhomboid" evidence="8">
    <location>
        <begin position="72"/>
        <end position="208"/>
    </location>
</feature>
<dbReference type="GO" id="GO:0016020">
    <property type="term" value="C:membrane"/>
    <property type="evidence" value="ECO:0007669"/>
    <property type="project" value="UniProtKB-SubCell"/>
</dbReference>
<dbReference type="PANTHER" id="PTHR43731">
    <property type="entry name" value="RHOMBOID PROTEASE"/>
    <property type="match status" value="1"/>
</dbReference>
<protein>
    <submittedName>
        <fullName evidence="10">Rhomboid family protein</fullName>
    </submittedName>
</protein>
<feature type="transmembrane region" description="Helical" evidence="7">
    <location>
        <begin position="162"/>
        <end position="180"/>
    </location>
</feature>
<evidence type="ECO:0000256" key="4">
    <source>
        <dbReference type="ARBA" id="ARBA00022801"/>
    </source>
</evidence>
<dbReference type="Pfam" id="PF01694">
    <property type="entry name" value="Rhomboid"/>
    <property type="match status" value="1"/>
</dbReference>
<comment type="subcellular location">
    <subcellularLocation>
        <location evidence="1">Membrane</location>
        <topology evidence="1">Multi-pass membrane protein</topology>
    </subcellularLocation>
</comment>
<dbReference type="InterPro" id="IPR035952">
    <property type="entry name" value="Rhomboid-like_sf"/>
</dbReference>
<feature type="transmembrane region" description="Helical" evidence="7">
    <location>
        <begin position="113"/>
        <end position="131"/>
    </location>
</feature>
<dbReference type="EMBL" id="CP002542">
    <property type="protein sequence ID" value="AEA45503.1"/>
    <property type="molecule type" value="Genomic_DNA"/>
</dbReference>
<evidence type="ECO:0000259" key="9">
    <source>
        <dbReference type="Pfam" id="PF20216"/>
    </source>
</evidence>
<evidence type="ECO:0000256" key="3">
    <source>
        <dbReference type="ARBA" id="ARBA00022692"/>
    </source>
</evidence>
<evidence type="ECO:0000313" key="10">
    <source>
        <dbReference type="EMBL" id="AEA45503.1"/>
    </source>
</evidence>
<evidence type="ECO:0000256" key="7">
    <source>
        <dbReference type="SAM" id="Phobius"/>
    </source>
</evidence>
<dbReference type="OrthoDB" id="680602at2"/>
<gene>
    <name evidence="10" type="ordered locus">Fluta_3534</name>
</gene>
<evidence type="ECO:0000313" key="11">
    <source>
        <dbReference type="Proteomes" id="UP000007463"/>
    </source>
</evidence>
<dbReference type="eggNOG" id="COG0705">
    <property type="taxonomic scope" value="Bacteria"/>
</dbReference>
<dbReference type="Pfam" id="PF20216">
    <property type="entry name" value="DUF6576"/>
    <property type="match status" value="1"/>
</dbReference>
<reference evidence="11" key="2">
    <citation type="submission" date="2011-02" db="EMBL/GenBank/DDBJ databases">
        <title>The complete genome of Fluviicola taffensis DSM 16823.</title>
        <authorList>
            <consortium name="US DOE Joint Genome Institute (JGI-PGF)"/>
            <person name="Lucas S."/>
            <person name="Copeland A."/>
            <person name="Lapidus A."/>
            <person name="Bruce D."/>
            <person name="Goodwin L."/>
            <person name="Pitluck S."/>
            <person name="Kyrpides N."/>
            <person name="Mavromatis K."/>
            <person name="Ivanova N."/>
            <person name="Mikhailova N."/>
            <person name="Pagani I."/>
            <person name="Chertkov O."/>
            <person name="Detter J.C."/>
            <person name="Han C."/>
            <person name="Tapia R."/>
            <person name="Land M."/>
            <person name="Hauser L."/>
            <person name="Markowitz V."/>
            <person name="Cheng J.-F."/>
            <person name="Hugenholtz P."/>
            <person name="Woyke T."/>
            <person name="Wu D."/>
            <person name="Tindall B."/>
            <person name="Pomrenke H.G."/>
            <person name="Brambilla E."/>
            <person name="Klenk H.-P."/>
            <person name="Eisen J.A."/>
        </authorList>
    </citation>
    <scope>NUCLEOTIDE SEQUENCE [LARGE SCALE GENOMIC DNA]</scope>
    <source>
        <strain evidence="11">DSM 16823 / RW262 / RW262</strain>
    </source>
</reference>
<feature type="transmembrane region" description="Helical" evidence="7">
    <location>
        <begin position="84"/>
        <end position="101"/>
    </location>
</feature>
<evidence type="ECO:0000256" key="5">
    <source>
        <dbReference type="ARBA" id="ARBA00022989"/>
    </source>
</evidence>
<dbReference type="STRING" id="755732.Fluta_3534"/>
<keyword evidence="4" id="KW-0378">Hydrolase</keyword>
<feature type="domain" description="DUF6576" evidence="9">
    <location>
        <begin position="252"/>
        <end position="291"/>
    </location>
</feature>
<keyword evidence="3 7" id="KW-0812">Transmembrane</keyword>